<dbReference type="InterPro" id="IPR001667">
    <property type="entry name" value="DDH_dom"/>
</dbReference>
<dbReference type="GO" id="GO:0006310">
    <property type="term" value="P:DNA recombination"/>
    <property type="evidence" value="ECO:0007669"/>
    <property type="project" value="InterPro"/>
</dbReference>
<evidence type="ECO:0000256" key="4">
    <source>
        <dbReference type="ARBA" id="ARBA00022801"/>
    </source>
</evidence>
<evidence type="ECO:0000256" key="1">
    <source>
        <dbReference type="ARBA" id="ARBA00005915"/>
    </source>
</evidence>
<keyword evidence="10" id="KW-1185">Reference proteome</keyword>
<dbReference type="GO" id="GO:0006281">
    <property type="term" value="P:DNA repair"/>
    <property type="evidence" value="ECO:0007669"/>
    <property type="project" value="InterPro"/>
</dbReference>
<dbReference type="Gene3D" id="3.90.1640.30">
    <property type="match status" value="1"/>
</dbReference>
<evidence type="ECO:0000313" key="10">
    <source>
        <dbReference type="Proteomes" id="UP000261231"/>
    </source>
</evidence>
<dbReference type="InterPro" id="IPR051673">
    <property type="entry name" value="SSDNA_exonuclease_RecJ"/>
</dbReference>
<feature type="domain" description="DHHA1" evidence="7">
    <location>
        <begin position="380"/>
        <end position="473"/>
    </location>
</feature>
<comment type="similarity">
    <text evidence="1">Belongs to the RecJ family.</text>
</comment>
<dbReference type="NCBIfam" id="TIGR00644">
    <property type="entry name" value="recJ"/>
    <property type="match status" value="1"/>
</dbReference>
<proteinExistence type="inferred from homology"/>
<dbReference type="AlphaFoldDB" id="A0A3E2XPD6"/>
<dbReference type="InterPro" id="IPR041122">
    <property type="entry name" value="RecJ_OB"/>
</dbReference>
<keyword evidence="4" id="KW-0378">Hydrolase</keyword>
<dbReference type="Proteomes" id="UP000261231">
    <property type="component" value="Unassembled WGS sequence"/>
</dbReference>
<dbReference type="PANTHER" id="PTHR30255">
    <property type="entry name" value="SINGLE-STRANDED-DNA-SPECIFIC EXONUCLEASE RECJ"/>
    <property type="match status" value="1"/>
</dbReference>
<keyword evidence="3" id="KW-0540">Nuclease</keyword>
<keyword evidence="5 9" id="KW-0269">Exonuclease</keyword>
<dbReference type="Pfam" id="PF02272">
    <property type="entry name" value="DHHA1"/>
    <property type="match status" value="1"/>
</dbReference>
<dbReference type="Gene3D" id="3.10.310.30">
    <property type="match status" value="1"/>
</dbReference>
<dbReference type="EMBL" id="QVFD01000002">
    <property type="protein sequence ID" value="RGC50386.1"/>
    <property type="molecule type" value="Genomic_DNA"/>
</dbReference>
<organism evidence="9 10">
    <name type="scientific">Coprococcus catus</name>
    <dbReference type="NCBI Taxonomy" id="116085"/>
    <lineage>
        <taxon>Bacteria</taxon>
        <taxon>Bacillati</taxon>
        <taxon>Bacillota</taxon>
        <taxon>Clostridia</taxon>
        <taxon>Lachnospirales</taxon>
        <taxon>Lachnospiraceae</taxon>
        <taxon>Coprococcus</taxon>
    </lineage>
</organism>
<gene>
    <name evidence="9" type="primary">recJ</name>
    <name evidence="9" type="ORF">DW747_03165</name>
</gene>
<dbReference type="Pfam" id="PF17768">
    <property type="entry name" value="RecJ_OB"/>
    <property type="match status" value="1"/>
</dbReference>
<dbReference type="SUPFAM" id="SSF64182">
    <property type="entry name" value="DHH phosphoesterases"/>
    <property type="match status" value="1"/>
</dbReference>
<dbReference type="GO" id="GO:0003676">
    <property type="term" value="F:nucleic acid binding"/>
    <property type="evidence" value="ECO:0007669"/>
    <property type="project" value="InterPro"/>
</dbReference>
<evidence type="ECO:0000259" key="6">
    <source>
        <dbReference type="Pfam" id="PF01368"/>
    </source>
</evidence>
<reference evidence="9 10" key="1">
    <citation type="submission" date="2018-08" db="EMBL/GenBank/DDBJ databases">
        <title>A genome reference for cultivated species of the human gut microbiota.</title>
        <authorList>
            <person name="Zou Y."/>
            <person name="Xue W."/>
            <person name="Luo G."/>
        </authorList>
    </citation>
    <scope>NUCLEOTIDE SEQUENCE [LARGE SCALE GENOMIC DNA]</scope>
    <source>
        <strain evidence="9 10">AM28-39</strain>
    </source>
</reference>
<protein>
    <recommendedName>
        <fullName evidence="2">Single-stranded-DNA-specific exonuclease RecJ</fullName>
    </recommendedName>
</protein>
<dbReference type="InterPro" id="IPR038763">
    <property type="entry name" value="DHH_sf"/>
</dbReference>
<evidence type="ECO:0000259" key="8">
    <source>
        <dbReference type="Pfam" id="PF17768"/>
    </source>
</evidence>
<evidence type="ECO:0000256" key="5">
    <source>
        <dbReference type="ARBA" id="ARBA00022839"/>
    </source>
</evidence>
<dbReference type="InterPro" id="IPR003156">
    <property type="entry name" value="DHHA1_dom"/>
</dbReference>
<evidence type="ECO:0000259" key="7">
    <source>
        <dbReference type="Pfam" id="PF02272"/>
    </source>
</evidence>
<feature type="domain" description="RecJ OB" evidence="8">
    <location>
        <begin position="489"/>
        <end position="592"/>
    </location>
</feature>
<dbReference type="GO" id="GO:0008409">
    <property type="term" value="F:5'-3' exonuclease activity"/>
    <property type="evidence" value="ECO:0007669"/>
    <property type="project" value="InterPro"/>
</dbReference>
<comment type="caution">
    <text evidence="9">The sequence shown here is derived from an EMBL/GenBank/DDBJ whole genome shotgun (WGS) entry which is preliminary data.</text>
</comment>
<name>A0A3E2XPD6_9FIRM</name>
<accession>A0A3E2XPD6</accession>
<feature type="domain" description="DDH" evidence="6">
    <location>
        <begin position="110"/>
        <end position="259"/>
    </location>
</feature>
<evidence type="ECO:0000256" key="3">
    <source>
        <dbReference type="ARBA" id="ARBA00022722"/>
    </source>
</evidence>
<evidence type="ECO:0000256" key="2">
    <source>
        <dbReference type="ARBA" id="ARBA00019841"/>
    </source>
</evidence>
<evidence type="ECO:0000313" key="9">
    <source>
        <dbReference type="EMBL" id="RGC50386.1"/>
    </source>
</evidence>
<dbReference type="Pfam" id="PF01368">
    <property type="entry name" value="DHH"/>
    <property type="match status" value="1"/>
</dbReference>
<sequence>MPAMKLGLDMVFETHGFCNCRLQKRGVFLVPESYRWEFIKQESAGVKQLAAETGYPEVFAGLLAARGVHNKEEAQRFLYPSEKNMYDPFLMKGMEAAVCRISQAMDAHEKITIYGDYDVDGITATSILYLYLSKAGADVDYYLPDRMTEGYGLNENAVRMLAETGTKLMVTVDTGISAVKECQLAKSLAMDVVITDHHECQEKLPEAVAVVDAKQPGESYPFLYLAGCGVAYKLVQGLKAYRNDQTDITEYLELAAVGTVADIVPLYDENRIIVSEGFKRMKHPANMGLGKLLESAGYDFKRKITSGFIGFGLAPRLNAGGRMGDAKRGVRLFTTRDEEEAAAIAAELEVENSHRKETEQMILKQVTDRIEASDAIRNSRVMVVAGEGWHHGVIGIVSSRIKDMFYRPNILLSIENGVATGSARSIDGFNLFEALCTCSDLMIKFGGHAAAAGMSLKAENVPELSRRLNEYAKMHMDSQMLTPVQRPELKLQPSEVTIELIELIQRMEPFGQDMPEPLAEISGQLGEVRKIGTDRATLRMTVMDRRRSLNTVGFRRSIMANYYTAGMEVSIAGNLDINYYMDRQYPQMILKDVRIAQDDNLEKLQHIFALRHVTDDYRLYCDARDKLDKSVCSQVFRFLQMQMKKQGNETEGSFMMEDIPFDSIHSAEEHIFMLMQALYVFEELGLMRVETAGPYLHYEMIPGKTAKLMDSMWYRTYFVDFGAFQ</sequence>
<dbReference type="InterPro" id="IPR004610">
    <property type="entry name" value="RecJ"/>
</dbReference>
<dbReference type="PANTHER" id="PTHR30255:SF2">
    <property type="entry name" value="SINGLE-STRANDED-DNA-SPECIFIC EXONUCLEASE RECJ"/>
    <property type="match status" value="1"/>
</dbReference>